<dbReference type="SUPFAM" id="SSF52317">
    <property type="entry name" value="Class I glutamine amidotransferase-like"/>
    <property type="match status" value="1"/>
</dbReference>
<dbReference type="Gene3D" id="3.40.50.880">
    <property type="match status" value="1"/>
</dbReference>
<dbReference type="AlphaFoldDB" id="X1JGB7"/>
<evidence type="ECO:0000259" key="1">
    <source>
        <dbReference type="Pfam" id="PF06283"/>
    </source>
</evidence>
<evidence type="ECO:0000313" key="2">
    <source>
        <dbReference type="EMBL" id="GAH68808.1"/>
    </source>
</evidence>
<proteinExistence type="predicted"/>
<protein>
    <recommendedName>
        <fullName evidence="1">ThuA-like domain-containing protein</fullName>
    </recommendedName>
</protein>
<name>X1JGB7_9ZZZZ</name>
<dbReference type="InterPro" id="IPR029010">
    <property type="entry name" value="ThuA-like"/>
</dbReference>
<comment type="caution">
    <text evidence="2">The sequence shown here is derived from an EMBL/GenBank/DDBJ whole genome shotgun (WGS) entry which is preliminary data.</text>
</comment>
<sequence length="243" mass="27149">MKQLLEQTGLFKVDIATSPPAGGDMENFMPDFATYNVVVLDYNGDSWPEQTKKAFVEYVKSGGGIVVYHAADNAFPEWKEFNEIIGLGGWGGRDEKWGPMIRFRDGKFVFDHSPGRAGSHPPKHEFQVVTRDREHPITKDLPEKWMHASDELYSEFRGPAKNLTVLATAYADPSQRGGTGEHEPVLFTIKYGKGRVFHDVFGHVGRRDSSLIPAMDCVGFIVTFQRGAEWAATGKVTQKVPED</sequence>
<dbReference type="PANTHER" id="PTHR40469:SF2">
    <property type="entry name" value="GALACTOSE-BINDING DOMAIN-LIKE SUPERFAMILY PROTEIN"/>
    <property type="match status" value="1"/>
</dbReference>
<accession>X1JGB7</accession>
<dbReference type="PANTHER" id="PTHR40469">
    <property type="entry name" value="SECRETED GLYCOSYL HYDROLASE"/>
    <property type="match status" value="1"/>
</dbReference>
<dbReference type="Pfam" id="PF06283">
    <property type="entry name" value="ThuA"/>
    <property type="match status" value="1"/>
</dbReference>
<organism evidence="2">
    <name type="scientific">marine sediment metagenome</name>
    <dbReference type="NCBI Taxonomy" id="412755"/>
    <lineage>
        <taxon>unclassified sequences</taxon>
        <taxon>metagenomes</taxon>
        <taxon>ecological metagenomes</taxon>
    </lineage>
</organism>
<reference evidence="2" key="1">
    <citation type="journal article" date="2014" name="Front. Microbiol.">
        <title>High frequency of phylogenetically diverse reductive dehalogenase-homologous genes in deep subseafloor sedimentary metagenomes.</title>
        <authorList>
            <person name="Kawai M."/>
            <person name="Futagami T."/>
            <person name="Toyoda A."/>
            <person name="Takaki Y."/>
            <person name="Nishi S."/>
            <person name="Hori S."/>
            <person name="Arai W."/>
            <person name="Tsubouchi T."/>
            <person name="Morono Y."/>
            <person name="Uchiyama I."/>
            <person name="Ito T."/>
            <person name="Fujiyama A."/>
            <person name="Inagaki F."/>
            <person name="Takami H."/>
        </authorList>
    </citation>
    <scope>NUCLEOTIDE SEQUENCE</scope>
    <source>
        <strain evidence="2">Expedition CK06-06</strain>
    </source>
</reference>
<feature type="domain" description="ThuA-like" evidence="1">
    <location>
        <begin position="2"/>
        <end position="204"/>
    </location>
</feature>
<dbReference type="InterPro" id="IPR029062">
    <property type="entry name" value="Class_I_gatase-like"/>
</dbReference>
<gene>
    <name evidence="2" type="ORF">S03H2_54704</name>
</gene>
<feature type="non-terminal residue" evidence="2">
    <location>
        <position position="243"/>
    </location>
</feature>
<dbReference type="EMBL" id="BARU01034889">
    <property type="protein sequence ID" value="GAH68808.1"/>
    <property type="molecule type" value="Genomic_DNA"/>
</dbReference>